<dbReference type="EMBL" id="FOEP01000017">
    <property type="protein sequence ID" value="SEQ93582.1"/>
    <property type="molecule type" value="Genomic_DNA"/>
</dbReference>
<dbReference type="InterPro" id="IPR058163">
    <property type="entry name" value="LysR-type_TF_proteobact-type"/>
</dbReference>
<dbReference type="GO" id="GO:0003677">
    <property type="term" value="F:DNA binding"/>
    <property type="evidence" value="ECO:0007669"/>
    <property type="project" value="UniProtKB-KW"/>
</dbReference>
<feature type="domain" description="HTH lysR-type" evidence="5">
    <location>
        <begin position="5"/>
        <end position="62"/>
    </location>
</feature>
<reference evidence="6 7" key="1">
    <citation type="submission" date="2016-10" db="EMBL/GenBank/DDBJ databases">
        <authorList>
            <person name="de Groot N.N."/>
        </authorList>
    </citation>
    <scope>NUCLEOTIDE SEQUENCE [LARGE SCALE GENOMIC DNA]</scope>
    <source>
        <strain evidence="6 7">DSM 22007</strain>
    </source>
</reference>
<evidence type="ECO:0000259" key="5">
    <source>
        <dbReference type="PROSITE" id="PS50931"/>
    </source>
</evidence>
<gene>
    <name evidence="6" type="ORF">SAMN04488092_1179</name>
</gene>
<dbReference type="AlphaFoldDB" id="A0A1H9K389"/>
<keyword evidence="3 6" id="KW-0238">DNA-binding</keyword>
<dbReference type="PANTHER" id="PTHR30537:SF5">
    <property type="entry name" value="HTH-TYPE TRANSCRIPTIONAL ACTIVATOR TTDR-RELATED"/>
    <property type="match status" value="1"/>
</dbReference>
<evidence type="ECO:0000256" key="3">
    <source>
        <dbReference type="ARBA" id="ARBA00023125"/>
    </source>
</evidence>
<dbReference type="SUPFAM" id="SSF46785">
    <property type="entry name" value="Winged helix' DNA-binding domain"/>
    <property type="match status" value="1"/>
</dbReference>
<sequence length="303" mass="32835">MKNNISQDDLIVFLTVLDEGGFRAAARRLGVAPSNVSTTLSRIETQLGVPLLLRTTRSMRATDQGRTLAARIAPLMAEVRAACAETADSTGRVSGRLKINVPGAVMPDILPPILATFQHQHPAVEVELVVDNGLVDIIESDCDAGIRYGASLEKDMISIPIGPRRQQIALAASPAYLEAHGCPETPAQLTTHDAIRYRLPGGPLLPWTLQAGGKAITVEPVTRLVLSVNALNSGLSYARAGMGIIAMFRNWLEGDFRAQTLVPILKEHWHPLDGPRLYYPNRFTSNALRAFIETCQSKVSGDE</sequence>
<proteinExistence type="inferred from homology"/>
<dbReference type="OrthoDB" id="9813056at2"/>
<dbReference type="InterPro" id="IPR036390">
    <property type="entry name" value="WH_DNA-bd_sf"/>
</dbReference>
<dbReference type="InterPro" id="IPR000847">
    <property type="entry name" value="LysR_HTH_N"/>
</dbReference>
<dbReference type="PANTHER" id="PTHR30537">
    <property type="entry name" value="HTH-TYPE TRANSCRIPTIONAL REGULATOR"/>
    <property type="match status" value="1"/>
</dbReference>
<name>A0A1H9K389_9RHOB</name>
<dbReference type="GO" id="GO:0003700">
    <property type="term" value="F:DNA-binding transcription factor activity"/>
    <property type="evidence" value="ECO:0007669"/>
    <property type="project" value="InterPro"/>
</dbReference>
<evidence type="ECO:0000256" key="1">
    <source>
        <dbReference type="ARBA" id="ARBA00009437"/>
    </source>
</evidence>
<evidence type="ECO:0000313" key="6">
    <source>
        <dbReference type="EMBL" id="SEQ93582.1"/>
    </source>
</evidence>
<dbReference type="Gene3D" id="3.40.190.290">
    <property type="match status" value="1"/>
</dbReference>
<dbReference type="InterPro" id="IPR005119">
    <property type="entry name" value="LysR_subst-bd"/>
</dbReference>
<protein>
    <submittedName>
        <fullName evidence="6">DNA-binding transcriptional regulator, LysR family</fullName>
    </submittedName>
</protein>
<accession>A0A1H9K389</accession>
<dbReference type="STRING" id="657014.SAMN04488092_1179"/>
<keyword evidence="2" id="KW-0805">Transcription regulation</keyword>
<evidence type="ECO:0000256" key="4">
    <source>
        <dbReference type="ARBA" id="ARBA00023163"/>
    </source>
</evidence>
<dbReference type="PROSITE" id="PS50931">
    <property type="entry name" value="HTH_LYSR"/>
    <property type="match status" value="1"/>
</dbReference>
<keyword evidence="4" id="KW-0804">Transcription</keyword>
<dbReference type="FunFam" id="1.10.10.10:FF:000001">
    <property type="entry name" value="LysR family transcriptional regulator"/>
    <property type="match status" value="1"/>
</dbReference>
<dbReference type="RefSeq" id="WP_090271060.1">
    <property type="nucleotide sequence ID" value="NZ_FOEP01000017.1"/>
</dbReference>
<dbReference type="SUPFAM" id="SSF53850">
    <property type="entry name" value="Periplasmic binding protein-like II"/>
    <property type="match status" value="1"/>
</dbReference>
<evidence type="ECO:0000313" key="7">
    <source>
        <dbReference type="Proteomes" id="UP000198634"/>
    </source>
</evidence>
<dbReference type="Pfam" id="PF00126">
    <property type="entry name" value="HTH_1"/>
    <property type="match status" value="1"/>
</dbReference>
<organism evidence="6 7">
    <name type="scientific">Thalassovita taeanensis</name>
    <dbReference type="NCBI Taxonomy" id="657014"/>
    <lineage>
        <taxon>Bacteria</taxon>
        <taxon>Pseudomonadati</taxon>
        <taxon>Pseudomonadota</taxon>
        <taxon>Alphaproteobacteria</taxon>
        <taxon>Rhodobacterales</taxon>
        <taxon>Roseobacteraceae</taxon>
        <taxon>Thalassovita</taxon>
    </lineage>
</organism>
<dbReference type="InterPro" id="IPR036388">
    <property type="entry name" value="WH-like_DNA-bd_sf"/>
</dbReference>
<keyword evidence="7" id="KW-1185">Reference proteome</keyword>
<evidence type="ECO:0000256" key="2">
    <source>
        <dbReference type="ARBA" id="ARBA00023015"/>
    </source>
</evidence>
<comment type="similarity">
    <text evidence="1">Belongs to the LysR transcriptional regulatory family.</text>
</comment>
<dbReference type="Pfam" id="PF03466">
    <property type="entry name" value="LysR_substrate"/>
    <property type="match status" value="1"/>
</dbReference>
<dbReference type="Gene3D" id="1.10.10.10">
    <property type="entry name" value="Winged helix-like DNA-binding domain superfamily/Winged helix DNA-binding domain"/>
    <property type="match status" value="1"/>
</dbReference>
<dbReference type="Proteomes" id="UP000198634">
    <property type="component" value="Unassembled WGS sequence"/>
</dbReference>